<dbReference type="PROSITE" id="PS51257">
    <property type="entry name" value="PROKAR_LIPOPROTEIN"/>
    <property type="match status" value="1"/>
</dbReference>
<sequence length="74" mass="8570">MLEKFFSLFLFHSLILLISIVSCCPYHKVSNAIVTSCSLKEFHISFFLVIKIFKAHSNSLTFQTTYFAIFSKKL</sequence>
<proteinExistence type="predicted"/>
<organism evidence="1">
    <name type="scientific">candidate division CPR1 bacterium ADurb.Bin160</name>
    <dbReference type="NCBI Taxonomy" id="1852826"/>
    <lineage>
        <taxon>Bacteria</taxon>
        <taxon>candidate division CPR1</taxon>
    </lineage>
</organism>
<accession>A0A1V5ZS37</accession>
<dbReference type="AlphaFoldDB" id="A0A1V5ZS37"/>
<evidence type="ECO:0000313" key="1">
    <source>
        <dbReference type="EMBL" id="OQB42644.1"/>
    </source>
</evidence>
<protein>
    <submittedName>
        <fullName evidence="1">Uncharacterized protein</fullName>
    </submittedName>
</protein>
<gene>
    <name evidence="1" type="ORF">BWY04_00080</name>
</gene>
<reference evidence="1" key="1">
    <citation type="submission" date="2017-02" db="EMBL/GenBank/DDBJ databases">
        <title>Delving into the versatile metabolic prowess of the omnipresent phylum Bacteroidetes.</title>
        <authorList>
            <person name="Nobu M.K."/>
            <person name="Mei R."/>
            <person name="Narihiro T."/>
            <person name="Kuroda K."/>
            <person name="Liu W.-T."/>
        </authorList>
    </citation>
    <scope>NUCLEOTIDE SEQUENCE</scope>
    <source>
        <strain evidence="1">ADurb.Bin160</strain>
    </source>
</reference>
<comment type="caution">
    <text evidence="1">The sequence shown here is derived from an EMBL/GenBank/DDBJ whole genome shotgun (WGS) entry which is preliminary data.</text>
</comment>
<dbReference type="Proteomes" id="UP000485621">
    <property type="component" value="Unassembled WGS sequence"/>
</dbReference>
<name>A0A1V5ZS37_9BACT</name>
<dbReference type="EMBL" id="MWDB01000001">
    <property type="protein sequence ID" value="OQB42644.1"/>
    <property type="molecule type" value="Genomic_DNA"/>
</dbReference>